<dbReference type="Proteomes" id="UP000472272">
    <property type="component" value="Chromosome 5"/>
</dbReference>
<sequence>MDLFGDLPEAAPSAAVEAAAGKEGQKGILLFDELPSVSSTDFGMILIYIMSFTD</sequence>
<dbReference type="AlphaFoldDB" id="A0A670IIW7"/>
<accession>A0A670IIW7</accession>
<evidence type="ECO:0000313" key="1">
    <source>
        <dbReference type="Ensembl" id="ENSPMRP00000011584.1"/>
    </source>
</evidence>
<proteinExistence type="predicted"/>
<reference evidence="1" key="2">
    <citation type="submission" date="2025-08" db="UniProtKB">
        <authorList>
            <consortium name="Ensembl"/>
        </authorList>
    </citation>
    <scope>IDENTIFICATION</scope>
</reference>
<protein>
    <submittedName>
        <fullName evidence="1">Uncharacterized protein</fullName>
    </submittedName>
</protein>
<reference evidence="1" key="3">
    <citation type="submission" date="2025-09" db="UniProtKB">
        <authorList>
            <consortium name="Ensembl"/>
        </authorList>
    </citation>
    <scope>IDENTIFICATION</scope>
</reference>
<evidence type="ECO:0000313" key="2">
    <source>
        <dbReference type="Proteomes" id="UP000472272"/>
    </source>
</evidence>
<keyword evidence="2" id="KW-1185">Reference proteome</keyword>
<dbReference type="Ensembl" id="ENSPMRT00000012376.1">
    <property type="protein sequence ID" value="ENSPMRP00000011584.1"/>
    <property type="gene ID" value="ENSPMRG00000007764.1"/>
</dbReference>
<reference evidence="1 2" key="1">
    <citation type="journal article" date="2019" name="Proc. Natl. Acad. Sci. U.S.A.">
        <title>Regulatory changes in pterin and carotenoid genes underlie balanced color polymorphisms in the wall lizard.</title>
        <authorList>
            <person name="Andrade P."/>
            <person name="Pinho C."/>
            <person name="Perez I de Lanuza G."/>
            <person name="Afonso S."/>
            <person name="Brejcha J."/>
            <person name="Rubin C.J."/>
            <person name="Wallerman O."/>
            <person name="Pereira P."/>
            <person name="Sabatino S.J."/>
            <person name="Bellati A."/>
            <person name="Pellitteri-Rosa D."/>
            <person name="Bosakova Z."/>
            <person name="Bunikis I."/>
            <person name="Carretero M.A."/>
            <person name="Feiner N."/>
            <person name="Marsik P."/>
            <person name="Pauperio F."/>
            <person name="Salvi D."/>
            <person name="Soler L."/>
            <person name="While G.M."/>
            <person name="Uller T."/>
            <person name="Font E."/>
            <person name="Andersson L."/>
            <person name="Carneiro M."/>
        </authorList>
    </citation>
    <scope>NUCLEOTIDE SEQUENCE</scope>
</reference>
<organism evidence="1 2">
    <name type="scientific">Podarcis muralis</name>
    <name type="common">Wall lizard</name>
    <name type="synonym">Lacerta muralis</name>
    <dbReference type="NCBI Taxonomy" id="64176"/>
    <lineage>
        <taxon>Eukaryota</taxon>
        <taxon>Metazoa</taxon>
        <taxon>Chordata</taxon>
        <taxon>Craniata</taxon>
        <taxon>Vertebrata</taxon>
        <taxon>Euteleostomi</taxon>
        <taxon>Lepidosauria</taxon>
        <taxon>Squamata</taxon>
        <taxon>Bifurcata</taxon>
        <taxon>Unidentata</taxon>
        <taxon>Episquamata</taxon>
        <taxon>Laterata</taxon>
        <taxon>Lacertibaenia</taxon>
        <taxon>Lacertidae</taxon>
        <taxon>Podarcis</taxon>
    </lineage>
</organism>
<name>A0A670IIW7_PODMU</name>
<dbReference type="GeneTree" id="ENSGT00990000211696"/>